<keyword evidence="2" id="KW-1133">Transmembrane helix</keyword>
<dbReference type="PROSITE" id="PS51257">
    <property type="entry name" value="PROKAR_LIPOPROTEIN"/>
    <property type="match status" value="1"/>
</dbReference>
<feature type="domain" description="DUF2207" evidence="3">
    <location>
        <begin position="24"/>
        <end position="189"/>
    </location>
</feature>
<organism evidence="4 5">
    <name type="scientific">Metabacillus malikii</name>
    <dbReference type="NCBI Taxonomy" id="1504265"/>
    <lineage>
        <taxon>Bacteria</taxon>
        <taxon>Bacillati</taxon>
        <taxon>Bacillota</taxon>
        <taxon>Bacilli</taxon>
        <taxon>Bacillales</taxon>
        <taxon>Bacillaceae</taxon>
        <taxon>Metabacillus</taxon>
    </lineage>
</organism>
<sequence length="650" mass="74981">MKNIYLFVLLFMMFILVGCNESNTIEKIDVRAQLLRDGDLYIEELYTYNKPINKGSLERNLELFDYQTVEFFEAYIPPKMKSLGQFTHEELERVHVANNDRTYRPIFAKVNDDKTVYYRYRIDKAASKFSDTGELNWNIFASIQHDLHQVKIDVIFPQQIAENEVTIFSYNKNGGKSEVFDNRITYQTDFISHTDTFKQTVFFPAHFLSEMEEEKSTLTLADRIEQEKNMEEMLVRKDLRLQNIEKGLSIISWILVGTCAIFLIPLKMIAAKWVSRKIPMAEVEKYNPVYLLLLYRKGTLQIKDFIAGIFSIQHKGLLKIEKVSASYRFQKEEKAPKQTLAFKYLGKRRTIKESDLFLLNWLFRHNTDGYRTFILDSIAGPTKAERKQKKYRRKLESFLIEWKVWKEVVDKEFQLANIFKKGMLMRKIYPVLWGLHVLLILLMFLADAKTWQVILFASICLGVGIFYCYKHIEKKWVQLVYFAGCLFIGMQVNDTAVNTSYLLIVILTGIIVLVTPRTTLFFKAAVLREAVKKWRKLLKSGGMPIQNSKVQLVGISQHAILLGVGKQFFTRFHQKFPNEQTDNIVLFDHHVIDMITYVTNSLKPSYVNRPRPHSGDSGGGTSGDSGGGFFEIFSSGDSGDSSGDGGGGGD</sequence>
<feature type="transmembrane region" description="Helical" evidence="2">
    <location>
        <begin position="428"/>
        <end position="445"/>
    </location>
</feature>
<dbReference type="Pfam" id="PF09972">
    <property type="entry name" value="DUF2207"/>
    <property type="match status" value="1"/>
</dbReference>
<accession>A0ABT9ZCB2</accession>
<comment type="caution">
    <text evidence="4">The sequence shown here is derived from an EMBL/GenBank/DDBJ whole genome shotgun (WGS) entry which is preliminary data.</text>
</comment>
<keyword evidence="2" id="KW-0472">Membrane</keyword>
<feature type="compositionally biased region" description="Low complexity" evidence="1">
    <location>
        <begin position="630"/>
        <end position="641"/>
    </location>
</feature>
<name>A0ABT9ZCB2_9BACI</name>
<feature type="transmembrane region" description="Helical" evidence="2">
    <location>
        <begin position="250"/>
        <end position="270"/>
    </location>
</feature>
<dbReference type="InterPro" id="IPR018702">
    <property type="entry name" value="DUF2207"/>
</dbReference>
<evidence type="ECO:0000313" key="5">
    <source>
        <dbReference type="Proteomes" id="UP001234495"/>
    </source>
</evidence>
<feature type="transmembrane region" description="Helical" evidence="2">
    <location>
        <begin position="451"/>
        <end position="469"/>
    </location>
</feature>
<evidence type="ECO:0000313" key="4">
    <source>
        <dbReference type="EMBL" id="MDQ0229891.1"/>
    </source>
</evidence>
<feature type="transmembrane region" description="Helical" evidence="2">
    <location>
        <begin position="499"/>
        <end position="526"/>
    </location>
</feature>
<protein>
    <recommendedName>
        <fullName evidence="3">DUF2207 domain-containing protein</fullName>
    </recommendedName>
</protein>
<dbReference type="Proteomes" id="UP001234495">
    <property type="component" value="Unassembled WGS sequence"/>
</dbReference>
<proteinExistence type="predicted"/>
<feature type="compositionally biased region" description="Gly residues" evidence="1">
    <location>
        <begin position="616"/>
        <end position="629"/>
    </location>
</feature>
<evidence type="ECO:0000256" key="2">
    <source>
        <dbReference type="SAM" id="Phobius"/>
    </source>
</evidence>
<dbReference type="RefSeq" id="WP_307338312.1">
    <property type="nucleotide sequence ID" value="NZ_JAUSUD010000003.1"/>
</dbReference>
<dbReference type="EMBL" id="JAUSUD010000003">
    <property type="protein sequence ID" value="MDQ0229891.1"/>
    <property type="molecule type" value="Genomic_DNA"/>
</dbReference>
<reference evidence="4 5" key="1">
    <citation type="submission" date="2023-07" db="EMBL/GenBank/DDBJ databases">
        <title>Genomic Encyclopedia of Type Strains, Phase IV (KMG-IV): sequencing the most valuable type-strain genomes for metagenomic binning, comparative biology and taxonomic classification.</title>
        <authorList>
            <person name="Goeker M."/>
        </authorList>
    </citation>
    <scope>NUCLEOTIDE SEQUENCE [LARGE SCALE GENOMIC DNA]</scope>
    <source>
        <strain evidence="4 5">DSM 29005</strain>
    </source>
</reference>
<keyword evidence="2" id="KW-0812">Transmembrane</keyword>
<feature type="region of interest" description="Disordered" evidence="1">
    <location>
        <begin position="606"/>
        <end position="650"/>
    </location>
</feature>
<keyword evidence="5" id="KW-1185">Reference proteome</keyword>
<evidence type="ECO:0000256" key="1">
    <source>
        <dbReference type="SAM" id="MobiDB-lite"/>
    </source>
</evidence>
<evidence type="ECO:0000259" key="3">
    <source>
        <dbReference type="Pfam" id="PF09972"/>
    </source>
</evidence>
<gene>
    <name evidence="4" type="ORF">J2S19_001143</name>
</gene>
<feature type="transmembrane region" description="Helical" evidence="2">
    <location>
        <begin position="476"/>
        <end position="493"/>
    </location>
</feature>